<name>A0AAV7J0Y7_COTGL</name>
<keyword evidence="3" id="KW-1185">Reference proteome</keyword>
<protein>
    <submittedName>
        <fullName evidence="2">Uncharacterized protein</fullName>
    </submittedName>
</protein>
<dbReference type="Proteomes" id="UP000826195">
    <property type="component" value="Unassembled WGS sequence"/>
</dbReference>
<feature type="region of interest" description="Disordered" evidence="1">
    <location>
        <begin position="69"/>
        <end position="110"/>
    </location>
</feature>
<proteinExistence type="predicted"/>
<evidence type="ECO:0000313" key="3">
    <source>
        <dbReference type="Proteomes" id="UP000826195"/>
    </source>
</evidence>
<sequence length="319" mass="35451">MNIPSFTKPGRFNINADALSRNPVVLPVVPQSQAKISARLSTSIAQHAERMKAAKEAALSNVSSIVQRSPIQTKESQPIPPVAQGRNSGFPSLVPNQIPPLKDQETDKPSSIKDYTKITYVDDSDTSETFPEMPPRMPLLPNVIELTSGHSSTSDSYYWDPRGIDSLRTPRKSLVTFRDPVGSSTPFRVRSSTDTESDDLNGTYTKGRASKRWAGLPVIPELLSSFQDIEKEELVEPPTFDTEKSIADTIPNELYYPGISDVSDDLNLSIHTSNENLTYFRDNYLHFIPADCELTTIVSRLLIDTDKIDPQDLKLKSLN</sequence>
<evidence type="ECO:0000313" key="2">
    <source>
        <dbReference type="EMBL" id="KAH0563561.1"/>
    </source>
</evidence>
<evidence type="ECO:0000256" key="1">
    <source>
        <dbReference type="SAM" id="MobiDB-lite"/>
    </source>
</evidence>
<organism evidence="2 3">
    <name type="scientific">Cotesia glomerata</name>
    <name type="common">Lepidopteran parasitic wasp</name>
    <name type="synonym">Apanteles glomeratus</name>
    <dbReference type="NCBI Taxonomy" id="32391"/>
    <lineage>
        <taxon>Eukaryota</taxon>
        <taxon>Metazoa</taxon>
        <taxon>Ecdysozoa</taxon>
        <taxon>Arthropoda</taxon>
        <taxon>Hexapoda</taxon>
        <taxon>Insecta</taxon>
        <taxon>Pterygota</taxon>
        <taxon>Neoptera</taxon>
        <taxon>Endopterygota</taxon>
        <taxon>Hymenoptera</taxon>
        <taxon>Apocrita</taxon>
        <taxon>Ichneumonoidea</taxon>
        <taxon>Braconidae</taxon>
        <taxon>Microgastrinae</taxon>
        <taxon>Cotesia</taxon>
    </lineage>
</organism>
<dbReference type="EMBL" id="JAHXZJ010000002">
    <property type="protein sequence ID" value="KAH0563561.1"/>
    <property type="molecule type" value="Genomic_DNA"/>
</dbReference>
<accession>A0AAV7J0Y7</accession>
<dbReference type="AlphaFoldDB" id="A0AAV7J0Y7"/>
<gene>
    <name evidence="2" type="ORF">KQX54_002132</name>
</gene>
<comment type="caution">
    <text evidence="2">The sequence shown here is derived from an EMBL/GenBank/DDBJ whole genome shotgun (WGS) entry which is preliminary data.</text>
</comment>
<reference evidence="2 3" key="1">
    <citation type="journal article" date="2021" name="J. Hered.">
        <title>A chromosome-level genome assembly of the parasitoid wasp, Cotesia glomerata (Hymenoptera: Braconidae).</title>
        <authorList>
            <person name="Pinto B.J."/>
            <person name="Weis J.J."/>
            <person name="Gamble T."/>
            <person name="Ode P.J."/>
            <person name="Paul R."/>
            <person name="Zaspel J.M."/>
        </authorList>
    </citation>
    <scope>NUCLEOTIDE SEQUENCE [LARGE SCALE GENOMIC DNA]</scope>
    <source>
        <strain evidence="2">CgM1</strain>
    </source>
</reference>